<gene>
    <name evidence="3" type="ORF">HNP24_000713</name>
</gene>
<name>A0ABR6PXZ7_9FLAO</name>
<feature type="region of interest" description="Disordered" evidence="1">
    <location>
        <begin position="23"/>
        <end position="53"/>
    </location>
</feature>
<protein>
    <submittedName>
        <fullName evidence="3">Uncharacterized protein</fullName>
    </submittedName>
</protein>
<proteinExistence type="predicted"/>
<sequence>MKLRTTFLGLLILVSLTSFTKKIGDSLEPTDPTTGDCAGGSQPCGPSPGRMKD</sequence>
<dbReference type="RefSeq" id="WP_184553031.1">
    <property type="nucleotide sequence ID" value="NZ_JACHKS010000001.1"/>
</dbReference>
<feature type="signal peptide" evidence="2">
    <location>
        <begin position="1"/>
        <end position="20"/>
    </location>
</feature>
<dbReference type="EMBL" id="JACHKS010000001">
    <property type="protein sequence ID" value="MBB6329763.1"/>
    <property type="molecule type" value="Genomic_DNA"/>
</dbReference>
<evidence type="ECO:0000256" key="1">
    <source>
        <dbReference type="SAM" id="MobiDB-lite"/>
    </source>
</evidence>
<keyword evidence="4" id="KW-1185">Reference proteome</keyword>
<keyword evidence="2" id="KW-0732">Signal</keyword>
<evidence type="ECO:0000313" key="3">
    <source>
        <dbReference type="EMBL" id="MBB6329763.1"/>
    </source>
</evidence>
<accession>A0ABR6PXZ7</accession>
<organism evidence="3 4">
    <name type="scientific">Chryseobacterium sediminis</name>
    <dbReference type="NCBI Taxonomy" id="1679494"/>
    <lineage>
        <taxon>Bacteria</taxon>
        <taxon>Pseudomonadati</taxon>
        <taxon>Bacteroidota</taxon>
        <taxon>Flavobacteriia</taxon>
        <taxon>Flavobacteriales</taxon>
        <taxon>Weeksellaceae</taxon>
        <taxon>Chryseobacterium group</taxon>
        <taxon>Chryseobacterium</taxon>
    </lineage>
</organism>
<feature type="chain" id="PRO_5045086369" evidence="2">
    <location>
        <begin position="21"/>
        <end position="53"/>
    </location>
</feature>
<evidence type="ECO:0000256" key="2">
    <source>
        <dbReference type="SAM" id="SignalP"/>
    </source>
</evidence>
<dbReference type="Proteomes" id="UP000587367">
    <property type="component" value="Unassembled WGS sequence"/>
</dbReference>
<comment type="caution">
    <text evidence="3">The sequence shown here is derived from an EMBL/GenBank/DDBJ whole genome shotgun (WGS) entry which is preliminary data.</text>
</comment>
<reference evidence="3 4" key="1">
    <citation type="submission" date="2020-08" db="EMBL/GenBank/DDBJ databases">
        <title>Functional genomics of gut bacteria from endangered species of beetles.</title>
        <authorList>
            <person name="Carlos-Shanley C."/>
        </authorList>
    </citation>
    <scope>NUCLEOTIDE SEQUENCE [LARGE SCALE GENOMIC DNA]</scope>
    <source>
        <strain evidence="3 4">S00068</strain>
    </source>
</reference>
<evidence type="ECO:0000313" key="4">
    <source>
        <dbReference type="Proteomes" id="UP000587367"/>
    </source>
</evidence>